<organism evidence="1">
    <name type="scientific">marine sediment metagenome</name>
    <dbReference type="NCBI Taxonomy" id="412755"/>
    <lineage>
        <taxon>unclassified sequences</taxon>
        <taxon>metagenomes</taxon>
        <taxon>ecological metagenomes</taxon>
    </lineage>
</organism>
<accession>A0A0F9EWF1</accession>
<protein>
    <submittedName>
        <fullName evidence="1">Uncharacterized protein</fullName>
    </submittedName>
</protein>
<evidence type="ECO:0000313" key="1">
    <source>
        <dbReference type="EMBL" id="KKL49275.1"/>
    </source>
</evidence>
<reference evidence="1" key="1">
    <citation type="journal article" date="2015" name="Nature">
        <title>Complex archaea that bridge the gap between prokaryotes and eukaryotes.</title>
        <authorList>
            <person name="Spang A."/>
            <person name="Saw J.H."/>
            <person name="Jorgensen S.L."/>
            <person name="Zaremba-Niedzwiedzka K."/>
            <person name="Martijn J."/>
            <person name="Lind A.E."/>
            <person name="van Eijk R."/>
            <person name="Schleper C."/>
            <person name="Guy L."/>
            <person name="Ettema T.J."/>
        </authorList>
    </citation>
    <scope>NUCLEOTIDE SEQUENCE</scope>
</reference>
<name>A0A0F9EWF1_9ZZZZ</name>
<sequence length="65" mass="7790">MVEKKTKTKKRRKVQGRDWHGWVCKMPICDGDPKEDWVLCYFAEPKKRAPINNGKWVRVKFVEVD</sequence>
<proteinExistence type="predicted"/>
<gene>
    <name evidence="1" type="ORF">LCGC14_2317170</name>
</gene>
<comment type="caution">
    <text evidence="1">The sequence shown here is derived from an EMBL/GenBank/DDBJ whole genome shotgun (WGS) entry which is preliminary data.</text>
</comment>
<dbReference type="EMBL" id="LAZR01033016">
    <property type="protein sequence ID" value="KKL49275.1"/>
    <property type="molecule type" value="Genomic_DNA"/>
</dbReference>
<dbReference type="AlphaFoldDB" id="A0A0F9EWF1"/>